<name>U2FN84_9BACT</name>
<accession>U2FN84</accession>
<sequence length="43" mass="5004">MQKRGKSSRQAISNLNYSKNKFKIYNPKSCKILNFDRLQKGLG</sequence>
<dbReference type="Proteomes" id="UP000016625">
    <property type="component" value="Unassembled WGS sequence"/>
</dbReference>
<comment type="caution">
    <text evidence="1">The sequence shown here is derived from an EMBL/GenBank/DDBJ whole genome shotgun (WGS) entry which is preliminary data.</text>
</comment>
<evidence type="ECO:0000313" key="1">
    <source>
        <dbReference type="EMBL" id="ERJ31910.1"/>
    </source>
</evidence>
<reference evidence="1 2" key="1">
    <citation type="journal article" date="2013" name="BMC Genomics">
        <title>Comparative genomics of Campylobacter concisus isolates reveals genetic diversity and provides insights into disease association.</title>
        <authorList>
            <person name="Deshpande N.P."/>
            <person name="Kaakoush N.O."/>
            <person name="Wilkins M.R."/>
            <person name="Mitchell H.M."/>
        </authorList>
    </citation>
    <scope>NUCLEOTIDE SEQUENCE [LARGE SCALE GENOMIC DNA]</scope>
    <source>
        <strain evidence="1 2">UNSW2</strain>
    </source>
</reference>
<evidence type="ECO:0000313" key="2">
    <source>
        <dbReference type="Proteomes" id="UP000016625"/>
    </source>
</evidence>
<dbReference type="AlphaFoldDB" id="U2FN84"/>
<protein>
    <submittedName>
        <fullName evidence="1">Uncharacterized protein</fullName>
    </submittedName>
</protein>
<dbReference type="PATRIC" id="fig|1242965.3.peg.635"/>
<proteinExistence type="predicted"/>
<dbReference type="EMBL" id="ANNJ01000005">
    <property type="protein sequence ID" value="ERJ31910.1"/>
    <property type="molecule type" value="Genomic_DNA"/>
</dbReference>
<gene>
    <name evidence="1" type="ORF">UNSW2_228</name>
</gene>
<organism evidence="1 2">
    <name type="scientific">Campylobacter concisus UNSW2</name>
    <dbReference type="NCBI Taxonomy" id="1242965"/>
    <lineage>
        <taxon>Bacteria</taxon>
        <taxon>Pseudomonadati</taxon>
        <taxon>Campylobacterota</taxon>
        <taxon>Epsilonproteobacteria</taxon>
        <taxon>Campylobacterales</taxon>
        <taxon>Campylobacteraceae</taxon>
        <taxon>Campylobacter</taxon>
    </lineage>
</organism>